<dbReference type="PANTHER" id="PTHR13619">
    <property type="entry name" value="PHOSPHATIDATE CYTIDYLYLTRANSFERASE, MITOCHONDRIAL"/>
    <property type="match status" value="1"/>
</dbReference>
<keyword evidence="9" id="KW-0808">Transferase</keyword>
<evidence type="ECO:0000256" key="17">
    <source>
        <dbReference type="ARBA" id="ARBA00023264"/>
    </source>
</evidence>
<keyword evidence="8" id="KW-0444">Lipid biosynthesis</keyword>
<evidence type="ECO:0000313" key="19">
    <source>
        <dbReference type="EMBL" id="KAK2079382.1"/>
    </source>
</evidence>
<comment type="subcellular location">
    <subcellularLocation>
        <location evidence="2">Mitochondrion inner membrane</location>
        <topology evidence="2">Peripheral membrane protein</topology>
        <orientation evidence="2">Matrix side</orientation>
    </subcellularLocation>
</comment>
<keyword evidence="20" id="KW-1185">Reference proteome</keyword>
<keyword evidence="15" id="KW-0472">Membrane</keyword>
<evidence type="ECO:0000256" key="16">
    <source>
        <dbReference type="ARBA" id="ARBA00023209"/>
    </source>
</evidence>
<organism evidence="19 20">
    <name type="scientific">Prototheca wickerhamii</name>
    <dbReference type="NCBI Taxonomy" id="3111"/>
    <lineage>
        <taxon>Eukaryota</taxon>
        <taxon>Viridiplantae</taxon>
        <taxon>Chlorophyta</taxon>
        <taxon>core chlorophytes</taxon>
        <taxon>Trebouxiophyceae</taxon>
        <taxon>Chlorellales</taxon>
        <taxon>Chlorellaceae</taxon>
        <taxon>Prototheca</taxon>
    </lineage>
</organism>
<keyword evidence="13" id="KW-0443">Lipid metabolism</keyword>
<keyword evidence="10" id="KW-0548">Nucleotidyltransferase</keyword>
<evidence type="ECO:0000256" key="18">
    <source>
        <dbReference type="ARBA" id="ARBA00029893"/>
    </source>
</evidence>
<gene>
    <name evidence="19" type="ORF">QBZ16_003073</name>
</gene>
<evidence type="ECO:0000256" key="14">
    <source>
        <dbReference type="ARBA" id="ARBA00023128"/>
    </source>
</evidence>
<keyword evidence="17" id="KW-1208">Phospholipid metabolism</keyword>
<dbReference type="AlphaFoldDB" id="A0AAD9MJ58"/>
<evidence type="ECO:0000256" key="9">
    <source>
        <dbReference type="ARBA" id="ARBA00022679"/>
    </source>
</evidence>
<evidence type="ECO:0000256" key="13">
    <source>
        <dbReference type="ARBA" id="ARBA00023098"/>
    </source>
</evidence>
<evidence type="ECO:0000256" key="2">
    <source>
        <dbReference type="ARBA" id="ARBA00004443"/>
    </source>
</evidence>
<dbReference type="EMBL" id="JASFZW010000003">
    <property type="protein sequence ID" value="KAK2079382.1"/>
    <property type="molecule type" value="Genomic_DNA"/>
</dbReference>
<dbReference type="EC" id="2.7.7.41" evidence="6"/>
<evidence type="ECO:0000256" key="3">
    <source>
        <dbReference type="ARBA" id="ARBA00005119"/>
    </source>
</evidence>
<evidence type="ECO:0000256" key="5">
    <source>
        <dbReference type="ARBA" id="ARBA00005458"/>
    </source>
</evidence>
<dbReference type="GO" id="GO:0005743">
    <property type="term" value="C:mitochondrial inner membrane"/>
    <property type="evidence" value="ECO:0007669"/>
    <property type="project" value="UniProtKB-SubCell"/>
</dbReference>
<comment type="similarity">
    <text evidence="5">Belongs to the TAM41 family.</text>
</comment>
<dbReference type="GO" id="GO:0016024">
    <property type="term" value="P:CDP-diacylglycerol biosynthetic process"/>
    <property type="evidence" value="ECO:0007669"/>
    <property type="project" value="TreeGrafter"/>
</dbReference>
<dbReference type="GO" id="GO:0004605">
    <property type="term" value="F:phosphatidate cytidylyltransferase activity"/>
    <property type="evidence" value="ECO:0007669"/>
    <property type="project" value="UniProtKB-EC"/>
</dbReference>
<keyword evidence="14" id="KW-0496">Mitochondrion</keyword>
<evidence type="ECO:0000256" key="4">
    <source>
        <dbReference type="ARBA" id="ARBA00005189"/>
    </source>
</evidence>
<evidence type="ECO:0000256" key="15">
    <source>
        <dbReference type="ARBA" id="ARBA00023136"/>
    </source>
</evidence>
<reference evidence="19" key="1">
    <citation type="submission" date="2021-01" db="EMBL/GenBank/DDBJ databases">
        <authorList>
            <person name="Eckstrom K.M.E."/>
        </authorList>
    </citation>
    <scope>NUCLEOTIDE SEQUENCE</scope>
    <source>
        <strain evidence="19">UVCC 0001</strain>
    </source>
</reference>
<dbReference type="GO" id="GO:0032049">
    <property type="term" value="P:cardiolipin biosynthetic process"/>
    <property type="evidence" value="ECO:0007669"/>
    <property type="project" value="InterPro"/>
</dbReference>
<proteinExistence type="inferred from homology"/>
<keyword evidence="16" id="KW-0594">Phospholipid biosynthesis</keyword>
<evidence type="ECO:0000256" key="12">
    <source>
        <dbReference type="ARBA" id="ARBA00022842"/>
    </source>
</evidence>
<dbReference type="PANTHER" id="PTHR13619:SF0">
    <property type="entry name" value="PHOSPHATIDATE CYTIDYLYLTRANSFERASE, MITOCHONDRIAL"/>
    <property type="match status" value="1"/>
</dbReference>
<evidence type="ECO:0000256" key="7">
    <source>
        <dbReference type="ARBA" id="ARBA00018337"/>
    </source>
</evidence>
<evidence type="ECO:0000256" key="8">
    <source>
        <dbReference type="ARBA" id="ARBA00022516"/>
    </source>
</evidence>
<evidence type="ECO:0000313" key="20">
    <source>
        <dbReference type="Proteomes" id="UP001255856"/>
    </source>
</evidence>
<name>A0AAD9MJ58_PROWI</name>
<protein>
    <recommendedName>
        <fullName evidence="7">Phosphatidate cytidylyltransferase, mitochondrial</fullName>
        <ecNumber evidence="6">2.7.7.41</ecNumber>
    </recommendedName>
    <alternativeName>
        <fullName evidence="18">CDP-diacylglycerol synthase</fullName>
    </alternativeName>
</protein>
<keyword evidence="11" id="KW-0999">Mitochondrion inner membrane</keyword>
<evidence type="ECO:0000256" key="1">
    <source>
        <dbReference type="ARBA" id="ARBA00001946"/>
    </source>
</evidence>
<evidence type="ECO:0000256" key="6">
    <source>
        <dbReference type="ARBA" id="ARBA00012487"/>
    </source>
</evidence>
<dbReference type="InterPro" id="IPR015222">
    <property type="entry name" value="Tam41"/>
</dbReference>
<comment type="pathway">
    <text evidence="4">Lipid metabolism.</text>
</comment>
<comment type="pathway">
    <text evidence="3">Phospholipid metabolism; CDP-diacylglycerol biosynthesis; CDP-diacylglycerol from sn-glycerol 3-phosphate: step 3/3.</text>
</comment>
<keyword evidence="12" id="KW-0460">Magnesium</keyword>
<comment type="cofactor">
    <cofactor evidence="1">
        <name>Mg(2+)</name>
        <dbReference type="ChEBI" id="CHEBI:18420"/>
    </cofactor>
</comment>
<dbReference type="Pfam" id="PF09139">
    <property type="entry name" value="Tam41_Mmp37"/>
    <property type="match status" value="1"/>
</dbReference>
<accession>A0AAD9MJ58</accession>
<evidence type="ECO:0000256" key="10">
    <source>
        <dbReference type="ARBA" id="ARBA00022695"/>
    </source>
</evidence>
<sequence length="293" mass="31335">MIDFILTVEDPVEWHRLNLERNADHYSCFGRLGPQMVSWSGESLGAGTYFNTLVRMPGGKLVKYGVIRRSTLERDLRDWDALYCAGRLHKPVAWVAPPAEASSLAAAARANLSAALDVALLLSEARFSQTQLLRTICGLSYTGDVRMGWAEDRAKLERLVEGSRRQLEALYAPQLDAAAGAGLVERLDGDSWRLTEAGAAADAPRLQGLPGALLHTIGRACGAAPGTSPAQALAAALRADRAAAQRLVQSSLARIVRASSARQTALGLLSAGVGKSAAYGFAKLRKAWRSSRA</sequence>
<comment type="caution">
    <text evidence="19">The sequence shown here is derived from an EMBL/GenBank/DDBJ whole genome shotgun (WGS) entry which is preliminary data.</text>
</comment>
<dbReference type="Proteomes" id="UP001255856">
    <property type="component" value="Unassembled WGS sequence"/>
</dbReference>
<evidence type="ECO:0000256" key="11">
    <source>
        <dbReference type="ARBA" id="ARBA00022792"/>
    </source>
</evidence>